<dbReference type="InterPro" id="IPR021520">
    <property type="entry name" value="Stealth_CR2"/>
</dbReference>
<gene>
    <name evidence="6" type="ORF">C2G38_2094693</name>
</gene>
<keyword evidence="2" id="KW-0808">Transferase</keyword>
<dbReference type="EMBL" id="QKWP01000791">
    <property type="protein sequence ID" value="RIB14844.1"/>
    <property type="molecule type" value="Genomic_DNA"/>
</dbReference>
<dbReference type="GO" id="GO:0046835">
    <property type="term" value="P:carbohydrate phosphorylation"/>
    <property type="evidence" value="ECO:0007669"/>
    <property type="project" value="TreeGrafter"/>
</dbReference>
<comment type="similarity">
    <text evidence="1">Belongs to the stealth family.</text>
</comment>
<dbReference type="OrthoDB" id="263283at2759"/>
<proteinExistence type="inferred from homology"/>
<evidence type="ECO:0000256" key="3">
    <source>
        <dbReference type="SAM" id="MobiDB-lite"/>
    </source>
</evidence>
<dbReference type="GO" id="GO:0005794">
    <property type="term" value="C:Golgi apparatus"/>
    <property type="evidence" value="ECO:0007669"/>
    <property type="project" value="TreeGrafter"/>
</dbReference>
<evidence type="ECO:0000313" key="6">
    <source>
        <dbReference type="EMBL" id="RIB14844.1"/>
    </source>
</evidence>
<organism evidence="6 7">
    <name type="scientific">Gigaspora rosea</name>
    <dbReference type="NCBI Taxonomy" id="44941"/>
    <lineage>
        <taxon>Eukaryota</taxon>
        <taxon>Fungi</taxon>
        <taxon>Fungi incertae sedis</taxon>
        <taxon>Mucoromycota</taxon>
        <taxon>Glomeromycotina</taxon>
        <taxon>Glomeromycetes</taxon>
        <taxon>Diversisporales</taxon>
        <taxon>Gigasporaceae</taxon>
        <taxon>Gigaspora</taxon>
    </lineage>
</organism>
<evidence type="ECO:0000256" key="2">
    <source>
        <dbReference type="ARBA" id="ARBA00022679"/>
    </source>
</evidence>
<dbReference type="Proteomes" id="UP000266673">
    <property type="component" value="Unassembled WGS sequence"/>
</dbReference>
<feature type="region of interest" description="Disordered" evidence="3">
    <location>
        <begin position="502"/>
        <end position="540"/>
    </location>
</feature>
<dbReference type="Pfam" id="PF17102">
    <property type="entry name" value="Stealth_CR3"/>
    <property type="match status" value="1"/>
</dbReference>
<feature type="compositionally biased region" description="Low complexity" evidence="3">
    <location>
        <begin position="506"/>
        <end position="516"/>
    </location>
</feature>
<feature type="domain" description="Stealth protein CR2 conserved region 2" evidence="4">
    <location>
        <begin position="134"/>
        <end position="248"/>
    </location>
</feature>
<comment type="caution">
    <text evidence="6">The sequence shown here is derived from an EMBL/GenBank/DDBJ whole genome shotgun (WGS) entry which is preliminary data.</text>
</comment>
<evidence type="ECO:0000313" key="7">
    <source>
        <dbReference type="Proteomes" id="UP000266673"/>
    </source>
</evidence>
<dbReference type="InterPro" id="IPR031357">
    <property type="entry name" value="Stealth_CR3"/>
</dbReference>
<protein>
    <submittedName>
        <fullName evidence="6">Uncharacterized protein</fullName>
    </submittedName>
</protein>
<accession>A0A397UX78</accession>
<reference evidence="6 7" key="1">
    <citation type="submission" date="2018-06" db="EMBL/GenBank/DDBJ databases">
        <title>Comparative genomics reveals the genomic features of Rhizophagus irregularis, R. cerebriforme, R. diaphanum and Gigaspora rosea, and their symbiotic lifestyle signature.</title>
        <authorList>
            <person name="Morin E."/>
            <person name="San Clemente H."/>
            <person name="Chen E.C.H."/>
            <person name="De La Providencia I."/>
            <person name="Hainaut M."/>
            <person name="Kuo A."/>
            <person name="Kohler A."/>
            <person name="Murat C."/>
            <person name="Tang N."/>
            <person name="Roy S."/>
            <person name="Loubradou J."/>
            <person name="Henrissat B."/>
            <person name="Grigoriev I.V."/>
            <person name="Corradi N."/>
            <person name="Roux C."/>
            <person name="Martin F.M."/>
        </authorList>
    </citation>
    <scope>NUCLEOTIDE SEQUENCE [LARGE SCALE GENOMIC DNA]</scope>
    <source>
        <strain evidence="6 7">DAOM 194757</strain>
    </source>
</reference>
<dbReference type="Pfam" id="PF11380">
    <property type="entry name" value="Stealth_CR2"/>
    <property type="match status" value="1"/>
</dbReference>
<evidence type="ECO:0000259" key="5">
    <source>
        <dbReference type="Pfam" id="PF17102"/>
    </source>
</evidence>
<sequence length="669" mass="78944">MFSLKLKRTLKMILLPKSVIIFLSLTLMCTTYILSITTLYNTVENPGFSILDHKQINSPFSCKDSTWIEKWISTGTLESTESTDSKNNLKNQGPCDRILFDIVYTWVNGSEDNYKIMRETYKNKSGLNIPEHYYRDYDELRYSIRSVETFFKDYINKIYIIVTDLENGTMQFPSWLNTDWINPVTGDSRIEIVKHTDIFTDITVLPTFNSLAIESQMMNIPNLLNQVIYFNDDLFLGKHLTPSDFWTPLYGHVFHLEPQLLVQPDLDGLPIKAGEWYALYHTNKLLSEKFGYRHRAYVSHSTHALSTLISKEIVAEWPEEFHETSSHRFRGQLADIHTTFLFTHYVIEKHRETLLKSFLIWKMDKNHNGHWELSERKEILRTLGTEEVHRIERKTLNNYTKTLNDANLFHPYETSYSWSSMDGYPIWDSNPRFYYTKCNIDFDLCFGKDFMDNNNNSVPINKIFRMLAFDKYQCGDCIITRVLSLSGELGLEAFLPEPSPSIVEQNNNLTDNNLKVNNRKDNNRKNNKTKDNNIKGNNLKDNVDYYNTTHSNNSSFHEKTTINYREYAVNEISRFNYAIGQISFSFVMLKYSHQSWYELNKIMNKNPSIFCINDDVDGNNPIIKKYVKKFLKLYFRQDNEYELDAWEWKKSLWRKFRDSVFGQETRINI</sequence>
<dbReference type="InterPro" id="IPR047141">
    <property type="entry name" value="Stealth"/>
</dbReference>
<dbReference type="GO" id="GO:0003976">
    <property type="term" value="F:UDP-N-acetylglucosamine-lysosomal-enzyme N-acetylglucosaminephosphotransferase activity"/>
    <property type="evidence" value="ECO:0007669"/>
    <property type="project" value="TreeGrafter"/>
</dbReference>
<dbReference type="PANTHER" id="PTHR24045:SF0">
    <property type="entry name" value="N-ACETYLGLUCOSAMINE-1-PHOSPHOTRANSFERASE SUBUNITS ALPHA_BETA"/>
    <property type="match status" value="1"/>
</dbReference>
<dbReference type="PANTHER" id="PTHR24045">
    <property type="match status" value="1"/>
</dbReference>
<keyword evidence="7" id="KW-1185">Reference proteome</keyword>
<evidence type="ECO:0000259" key="4">
    <source>
        <dbReference type="Pfam" id="PF11380"/>
    </source>
</evidence>
<feature type="domain" description="Stealth protein CR3 conserved region 3" evidence="5">
    <location>
        <begin position="299"/>
        <end position="348"/>
    </location>
</feature>
<feature type="compositionally biased region" description="Basic and acidic residues" evidence="3">
    <location>
        <begin position="518"/>
        <end position="533"/>
    </location>
</feature>
<dbReference type="STRING" id="44941.A0A397UX78"/>
<evidence type="ECO:0000256" key="1">
    <source>
        <dbReference type="ARBA" id="ARBA00007583"/>
    </source>
</evidence>
<dbReference type="AlphaFoldDB" id="A0A397UX78"/>
<name>A0A397UX78_9GLOM</name>